<keyword evidence="3" id="KW-1185">Reference proteome</keyword>
<proteinExistence type="predicted"/>
<sequence length="332" mass="34717">MPGGGRASRCVLALALATALAPALVSCSRGIDQAQSVQTRIGRIHGVAASRVSAPSAALAGAVSVDLEEGLSVAEVLTVVASVARAAEAEDYADYRLTLREEGGRGADRTTLVVDGDVARGPRADAVVTGWRRLQSALVGTVDHTHQPGAETIVVTTPGGLLHDVVESARIGYGTAATTWRFADGGSTYVDDGRIGPRDVRLVQRVQRTVASPTLPLGAPGWRLETHDTQVLLDLPVALTDAVDPEGFTLRAFARPVRPLVEAAVDALDVPGRDLVVRLISPDSDGSDDSDGDVVGWWSSARPTVRGRDPLHRGWDVWLSTVAGRALAGDPS</sequence>
<dbReference type="PROSITE" id="PS51257">
    <property type="entry name" value="PROKAR_LIPOPROTEIN"/>
    <property type="match status" value="1"/>
</dbReference>
<keyword evidence="1" id="KW-0732">Signal</keyword>
<evidence type="ECO:0000256" key="1">
    <source>
        <dbReference type="SAM" id="SignalP"/>
    </source>
</evidence>
<evidence type="ECO:0008006" key="4">
    <source>
        <dbReference type="Google" id="ProtNLM"/>
    </source>
</evidence>
<gene>
    <name evidence="2" type="ORF">SAMN05216561_10633</name>
</gene>
<evidence type="ECO:0000313" key="2">
    <source>
        <dbReference type="EMBL" id="SFI19984.1"/>
    </source>
</evidence>
<dbReference type="Proteomes" id="UP000198649">
    <property type="component" value="Unassembled WGS sequence"/>
</dbReference>
<reference evidence="2 3" key="1">
    <citation type="submission" date="2016-10" db="EMBL/GenBank/DDBJ databases">
        <authorList>
            <person name="de Groot N.N."/>
        </authorList>
    </citation>
    <scope>NUCLEOTIDE SEQUENCE [LARGE SCALE GENOMIC DNA]</scope>
    <source>
        <strain evidence="2 3">CGMCC 1.11156</strain>
    </source>
</reference>
<evidence type="ECO:0000313" key="3">
    <source>
        <dbReference type="Proteomes" id="UP000198649"/>
    </source>
</evidence>
<dbReference type="EMBL" id="FOQG01000006">
    <property type="protein sequence ID" value="SFI19984.1"/>
    <property type="molecule type" value="Genomic_DNA"/>
</dbReference>
<protein>
    <recommendedName>
        <fullName evidence="4">GerMN domain-containing protein</fullName>
    </recommendedName>
</protein>
<feature type="signal peptide" evidence="1">
    <location>
        <begin position="1"/>
        <end position="23"/>
    </location>
</feature>
<feature type="chain" id="PRO_5039448927" description="GerMN domain-containing protein" evidence="1">
    <location>
        <begin position="24"/>
        <end position="332"/>
    </location>
</feature>
<name>A0A1I3G991_9ACTN</name>
<organism evidence="2 3">
    <name type="scientific">Nocardioides psychrotolerans</name>
    <dbReference type="NCBI Taxonomy" id="1005945"/>
    <lineage>
        <taxon>Bacteria</taxon>
        <taxon>Bacillati</taxon>
        <taxon>Actinomycetota</taxon>
        <taxon>Actinomycetes</taxon>
        <taxon>Propionibacteriales</taxon>
        <taxon>Nocardioidaceae</taxon>
        <taxon>Nocardioides</taxon>
    </lineage>
</organism>
<accession>A0A1I3G991</accession>
<dbReference type="AlphaFoldDB" id="A0A1I3G991"/>